<dbReference type="EMBL" id="CADCUE010000177">
    <property type="protein sequence ID" value="CAA9344000.1"/>
    <property type="molecule type" value="Genomic_DNA"/>
</dbReference>
<proteinExistence type="predicted"/>
<name>A0A6J4LY42_9ACTN</name>
<feature type="compositionally biased region" description="Basic residues" evidence="1">
    <location>
        <begin position="1"/>
        <end position="12"/>
    </location>
</feature>
<sequence length="126" mass="13318">VRRRVGGRRRGGLRAAGGARLGAGAPRDRPDRRRARCSRADVAAQLRAPLPQRHRLDAARLAPRAAAHPRPAPAGGHRAAGRRGGPPQRARRRHHAAPPLLAAVRHLAAGLPADLPRPGTGRRGGL</sequence>
<protein>
    <submittedName>
        <fullName evidence="2">Transcriptional regulator, AraC family</fullName>
    </submittedName>
</protein>
<accession>A0A6J4LY42</accession>
<feature type="non-terminal residue" evidence="2">
    <location>
        <position position="1"/>
    </location>
</feature>
<feature type="compositionally biased region" description="Low complexity" evidence="1">
    <location>
        <begin position="16"/>
        <end position="25"/>
    </location>
</feature>
<dbReference type="AlphaFoldDB" id="A0A6J4LY42"/>
<feature type="region of interest" description="Disordered" evidence="1">
    <location>
        <begin position="1"/>
        <end position="37"/>
    </location>
</feature>
<feature type="non-terminal residue" evidence="2">
    <location>
        <position position="126"/>
    </location>
</feature>
<organism evidence="2">
    <name type="scientific">uncultured Frankineae bacterium</name>
    <dbReference type="NCBI Taxonomy" id="437475"/>
    <lineage>
        <taxon>Bacteria</taxon>
        <taxon>Bacillati</taxon>
        <taxon>Actinomycetota</taxon>
        <taxon>Actinomycetes</taxon>
        <taxon>Frankiales</taxon>
        <taxon>environmental samples</taxon>
    </lineage>
</organism>
<evidence type="ECO:0000256" key="1">
    <source>
        <dbReference type="SAM" id="MobiDB-lite"/>
    </source>
</evidence>
<feature type="compositionally biased region" description="Low complexity" evidence="1">
    <location>
        <begin position="61"/>
        <end position="77"/>
    </location>
</feature>
<evidence type="ECO:0000313" key="2">
    <source>
        <dbReference type="EMBL" id="CAA9344000.1"/>
    </source>
</evidence>
<feature type="region of interest" description="Disordered" evidence="1">
    <location>
        <begin position="61"/>
        <end position="104"/>
    </location>
</feature>
<gene>
    <name evidence="2" type="ORF">AVDCRST_MAG16-1922</name>
</gene>
<reference evidence="2" key="1">
    <citation type="submission" date="2020-02" db="EMBL/GenBank/DDBJ databases">
        <authorList>
            <person name="Meier V. D."/>
        </authorList>
    </citation>
    <scope>NUCLEOTIDE SEQUENCE</scope>
    <source>
        <strain evidence="2">AVDCRST_MAG16</strain>
    </source>
</reference>